<dbReference type="EMBL" id="LT882679">
    <property type="protein sequence ID" value="SMY23513.1"/>
    <property type="molecule type" value="Genomic_DNA"/>
</dbReference>
<evidence type="ECO:0000256" key="5">
    <source>
        <dbReference type="PROSITE-ProRule" id="PRU00642"/>
    </source>
</evidence>
<dbReference type="SUPFAM" id="SSF53335">
    <property type="entry name" value="S-adenosyl-L-methionine-dependent methyltransferases"/>
    <property type="match status" value="1"/>
</dbReference>
<dbReference type="SUPFAM" id="SSF140111">
    <property type="entry name" value="Endosomal sorting complex assembly domain"/>
    <property type="match status" value="1"/>
</dbReference>
<dbReference type="FunFam" id="1.20.1440.200:FF:000003">
    <property type="entry name" value="Vacuolar protein sorting-associated protein 28"/>
    <property type="match status" value="1"/>
</dbReference>
<dbReference type="Pfam" id="PF10294">
    <property type="entry name" value="Methyltransf_16"/>
    <property type="match status" value="1"/>
</dbReference>
<dbReference type="GO" id="GO:0000813">
    <property type="term" value="C:ESCRT I complex"/>
    <property type="evidence" value="ECO:0007669"/>
    <property type="project" value="InterPro"/>
</dbReference>
<keyword evidence="4 5" id="KW-0653">Protein transport</keyword>
<protein>
    <recommendedName>
        <fullName evidence="11">VPS28-domain-containing protein</fullName>
    </recommendedName>
</protein>
<feature type="region of interest" description="Disordered" evidence="6">
    <location>
        <begin position="315"/>
        <end position="350"/>
    </location>
</feature>
<dbReference type="GO" id="GO:0008757">
    <property type="term" value="F:S-adenosylmethionine-dependent methyltransferase activity"/>
    <property type="evidence" value="ECO:0007669"/>
    <property type="project" value="UniProtKB-ARBA"/>
</dbReference>
<dbReference type="InterPro" id="IPR017898">
    <property type="entry name" value="VPS28_N"/>
</dbReference>
<feature type="compositionally biased region" description="Basic and acidic residues" evidence="6">
    <location>
        <begin position="672"/>
        <end position="701"/>
    </location>
</feature>
<dbReference type="InterPro" id="IPR017899">
    <property type="entry name" value="VPS28_C"/>
</dbReference>
<dbReference type="GO" id="GO:0031902">
    <property type="term" value="C:late endosome membrane"/>
    <property type="evidence" value="ECO:0007669"/>
    <property type="project" value="UniProtKB-SubCell"/>
</dbReference>
<dbReference type="GO" id="GO:0043328">
    <property type="term" value="P:protein transport to vacuole involved in ubiquitin-dependent protein catabolic process via the multivesicular body sorting pathway"/>
    <property type="evidence" value="ECO:0007669"/>
    <property type="project" value="TreeGrafter"/>
</dbReference>
<dbReference type="InterPro" id="IPR037206">
    <property type="entry name" value="VPS28_C_sf"/>
</dbReference>
<dbReference type="FunFam" id="1.20.120.1130:FF:000001">
    <property type="entry name" value="Vacuolar protein sorting-associated protein 28 homolog"/>
    <property type="match status" value="1"/>
</dbReference>
<feature type="compositionally biased region" description="Low complexity" evidence="6">
    <location>
        <begin position="141"/>
        <end position="151"/>
    </location>
</feature>
<dbReference type="PANTHER" id="PTHR12937:SF0">
    <property type="entry name" value="VACUOLAR PROTEIN SORTING-ASSOCIATED PROTEIN 28 HOMOLOG"/>
    <property type="match status" value="1"/>
</dbReference>
<dbReference type="PROSITE" id="PS51313">
    <property type="entry name" value="VPS28_N"/>
    <property type="match status" value="1"/>
</dbReference>
<organism evidence="9 10">
    <name type="scientific">Zymoseptoria tritici ST99CH_1A5</name>
    <dbReference type="NCBI Taxonomy" id="1276529"/>
    <lineage>
        <taxon>Eukaryota</taxon>
        <taxon>Fungi</taxon>
        <taxon>Dikarya</taxon>
        <taxon>Ascomycota</taxon>
        <taxon>Pezizomycotina</taxon>
        <taxon>Dothideomycetes</taxon>
        <taxon>Dothideomycetidae</taxon>
        <taxon>Mycosphaerellales</taxon>
        <taxon>Mycosphaerellaceae</taxon>
        <taxon>Zymoseptoria</taxon>
    </lineage>
</organism>
<feature type="domain" description="VPS28 C-terminal" evidence="7">
    <location>
        <begin position="154"/>
        <end position="248"/>
    </location>
</feature>
<comment type="subcellular location">
    <subcellularLocation>
        <location evidence="1">Late endosome membrane</location>
        <topology evidence="1">Peripheral membrane protein</topology>
    </subcellularLocation>
</comment>
<feature type="domain" description="VPS28 N-terminal" evidence="8">
    <location>
        <begin position="21"/>
        <end position="129"/>
    </location>
</feature>
<evidence type="ECO:0000256" key="4">
    <source>
        <dbReference type="ARBA" id="ARBA00022927"/>
    </source>
</evidence>
<dbReference type="InterPro" id="IPR029063">
    <property type="entry name" value="SAM-dependent_MTases_sf"/>
</dbReference>
<keyword evidence="3" id="KW-0967">Endosome</keyword>
<dbReference type="Pfam" id="PF03997">
    <property type="entry name" value="VPS28"/>
    <property type="match status" value="1"/>
</dbReference>
<dbReference type="PANTHER" id="PTHR12937">
    <property type="entry name" value="VACUOLAR PROTEIN SORTING 28, ISOFORM 2 VPS28"/>
    <property type="match status" value="1"/>
</dbReference>
<dbReference type="InterPro" id="IPR037202">
    <property type="entry name" value="ESCRT_assembly_dom"/>
</dbReference>
<evidence type="ECO:0000313" key="10">
    <source>
        <dbReference type="Proteomes" id="UP000215453"/>
    </source>
</evidence>
<dbReference type="SUPFAM" id="SSF140427">
    <property type="entry name" value="VPS28 C-terminal domain-like"/>
    <property type="match status" value="1"/>
</dbReference>
<evidence type="ECO:0000259" key="8">
    <source>
        <dbReference type="PROSITE" id="PS51313"/>
    </source>
</evidence>
<name>A0A1Y6LGE5_ZYMTR</name>
<feature type="compositionally biased region" description="Polar residues" evidence="6">
    <location>
        <begin position="327"/>
        <end position="339"/>
    </location>
</feature>
<feature type="region of interest" description="Disordered" evidence="6">
    <location>
        <begin position="779"/>
        <end position="807"/>
    </location>
</feature>
<accession>A0A1Y6LGE5</accession>
<dbReference type="InterPro" id="IPR038358">
    <property type="entry name" value="VPS28_N_sf"/>
</dbReference>
<dbReference type="InterPro" id="IPR019410">
    <property type="entry name" value="Methyltransf_16"/>
</dbReference>
<evidence type="ECO:0000256" key="2">
    <source>
        <dbReference type="ARBA" id="ARBA00022448"/>
    </source>
</evidence>
<keyword evidence="2 5" id="KW-0813">Transport</keyword>
<evidence type="ECO:0000256" key="1">
    <source>
        <dbReference type="ARBA" id="ARBA00004633"/>
    </source>
</evidence>
<evidence type="ECO:0000313" key="9">
    <source>
        <dbReference type="EMBL" id="SMY23513.1"/>
    </source>
</evidence>
<dbReference type="AlphaFoldDB" id="A0A1Y6LGE5"/>
<feature type="region of interest" description="Disordered" evidence="6">
    <location>
        <begin position="667"/>
        <end position="718"/>
    </location>
</feature>
<feature type="region of interest" description="Disordered" evidence="6">
    <location>
        <begin position="130"/>
        <end position="151"/>
    </location>
</feature>
<feature type="compositionally biased region" description="Polar residues" evidence="6">
    <location>
        <begin position="130"/>
        <end position="140"/>
    </location>
</feature>
<sequence>MYAQQQLAYAPTPYSYTPSSNLTATINLDEEVKLADTAAERDLYESLAEIYSIIVTLEALEKAYLRDSIKESEYTETCDRLLRQYKSNLADDHVHAAFGDLDRFKAEWNLDVPKATERLKIGLPATIETAPNRTGSQMNRNSNSYGSGNGPGAANASAIVSASENFITLFDAIRMNILSKDTLHPILVDTIQAVNKVTDRDFENKGKIVQWLITLNQLRAADEISPEQARELQFDLNAAYEGFKTSPGSDVVDWSVRSSHLDFGPQTRTDDMVPVTIKASDLGLDAQQELVDVLDLPQIHTKPSSKSLLSVLNDLSSEPPSWEATPRSGTPRTPLSGASTPLRRSRKVNPEGVPGYLTKIISSRLAWIEDDDTKERIWEAASQRLTERAGRSAMGDMQRCFFIPMTPDNVDQGVDIVLHEPSLTEDNLGLKTWASSYLLAKRMAILRDTLPSLSDTVPILELGAGTGLVGLATAVILQRHVVLTDLPEIVPNLQRNATANTAVLDMHGASVDAAVLDWTDPGVFRLNDTLNGDQHLFPLILAADPIYSSDHPRWLVQAIDHHLSRGESARVVIEMPLRDTYSPERQDFRDRMQDLGLTIAEEGEEVGFDDWSTGNGEELSEGKLPRLDDTGLTTTTWLATLQGLLHDSSLRQRFLAAVGQPLSLSATSKNKTATEKADKRKDTAGDIHKESGERDGQNRADEEAEEENPDEEYQDARDIARMRTGSWTWSDEEDILESEAKAKQADEVVQEADELEANALMDEIDGMFKPTLADVLEYQGGYEDDDEDSEDVVHDGDGEHRADYRAG</sequence>
<dbReference type="Proteomes" id="UP000215453">
    <property type="component" value="Chromosome 4"/>
</dbReference>
<dbReference type="InterPro" id="IPR007143">
    <property type="entry name" value="Vps28"/>
</dbReference>
<feature type="region of interest" description="Disordered" evidence="6">
    <location>
        <begin position="607"/>
        <end position="628"/>
    </location>
</feature>
<proteinExistence type="inferred from homology"/>
<evidence type="ECO:0008006" key="11">
    <source>
        <dbReference type="Google" id="ProtNLM"/>
    </source>
</evidence>
<evidence type="ECO:0000256" key="3">
    <source>
        <dbReference type="ARBA" id="ARBA00022753"/>
    </source>
</evidence>
<dbReference type="Gene3D" id="1.20.120.1130">
    <property type="match status" value="1"/>
</dbReference>
<evidence type="ECO:0000256" key="6">
    <source>
        <dbReference type="SAM" id="MobiDB-lite"/>
    </source>
</evidence>
<dbReference type="PROSITE" id="PS51310">
    <property type="entry name" value="VPS28_C"/>
    <property type="match status" value="1"/>
</dbReference>
<dbReference type="GO" id="GO:0044877">
    <property type="term" value="F:protein-containing complex binding"/>
    <property type="evidence" value="ECO:0007669"/>
    <property type="project" value="TreeGrafter"/>
</dbReference>
<feature type="compositionally biased region" description="Basic and acidic residues" evidence="6">
    <location>
        <begin position="791"/>
        <end position="807"/>
    </location>
</feature>
<feature type="compositionally biased region" description="Acidic residues" evidence="6">
    <location>
        <begin position="702"/>
        <end position="713"/>
    </location>
</feature>
<comment type="similarity">
    <text evidence="5">Belongs to the VPS28 family.</text>
</comment>
<reference evidence="9 10" key="1">
    <citation type="submission" date="2016-10" db="EMBL/GenBank/DDBJ databases">
        <authorList>
            <person name="Varghese N."/>
        </authorList>
    </citation>
    <scope>NUCLEOTIDE SEQUENCE [LARGE SCALE GENOMIC DNA]</scope>
</reference>
<evidence type="ECO:0000259" key="7">
    <source>
        <dbReference type="PROSITE" id="PS51310"/>
    </source>
</evidence>
<dbReference type="Gene3D" id="3.40.50.150">
    <property type="entry name" value="Vaccinia Virus protein VP39"/>
    <property type="match status" value="1"/>
</dbReference>
<gene>
    <name evidence="9" type="ORF">ZT1A5_G4953</name>
</gene>
<dbReference type="Gene3D" id="1.20.1440.200">
    <property type="match status" value="1"/>
</dbReference>